<organism evidence="1">
    <name type="scientific">Indivirus ILV1</name>
    <dbReference type="NCBI Taxonomy" id="1977633"/>
    <lineage>
        <taxon>Viruses</taxon>
        <taxon>Varidnaviria</taxon>
        <taxon>Bamfordvirae</taxon>
        <taxon>Nucleocytoviricota</taxon>
        <taxon>Megaviricetes</taxon>
        <taxon>Imitervirales</taxon>
        <taxon>Mimiviridae</taxon>
        <taxon>Klosneuvirinae</taxon>
        <taxon>Indivirus</taxon>
    </lineage>
</organism>
<dbReference type="EMBL" id="KY684087">
    <property type="protein sequence ID" value="ARF09813.1"/>
    <property type="molecule type" value="Genomic_DNA"/>
</dbReference>
<proteinExistence type="predicted"/>
<evidence type="ECO:0000313" key="1">
    <source>
        <dbReference type="EMBL" id="ARF09813.1"/>
    </source>
</evidence>
<sequence>MKGINNQKCIGPCLSGNKNVLHPIYLFNVTNDTPFCPTFEWFDNDNLQYIDKCTKETDKKKIDNKDIELLYALPNFGFDCADFIKKYYDLHSFESALEWIYSENNTIATKLRVMNCAWKLFSTNNSISDQLIDFYIEVINKIWVHELYNSIYNFINVEHRNIFLKKNKDNKKIHKIEKINYILEKFNNRSMIYNILKSFIDNNKSNWDNIENFNNTLKKYYIEYVFNKIKSTLDKK</sequence>
<name>A0A1V0SDL4_9VIRU</name>
<accession>A0A1V0SDL4</accession>
<gene>
    <name evidence="1" type="ORF">Indivirus_3_62</name>
</gene>
<protein>
    <submittedName>
        <fullName evidence="1">Uncharacterized protein</fullName>
    </submittedName>
</protein>
<reference evidence="1" key="1">
    <citation type="journal article" date="2017" name="Science">
        <title>Giant viruses with an expanded complement of translation system components.</title>
        <authorList>
            <person name="Schulz F."/>
            <person name="Yutin N."/>
            <person name="Ivanova N.N."/>
            <person name="Ortega D.R."/>
            <person name="Lee T.K."/>
            <person name="Vierheilig J."/>
            <person name="Daims H."/>
            <person name="Horn M."/>
            <person name="Wagner M."/>
            <person name="Jensen G.J."/>
            <person name="Kyrpides N.C."/>
            <person name="Koonin E.V."/>
            <person name="Woyke T."/>
        </authorList>
    </citation>
    <scope>NUCLEOTIDE SEQUENCE</scope>
    <source>
        <strain evidence="1">ILV1</strain>
    </source>
</reference>